<evidence type="ECO:0000256" key="1">
    <source>
        <dbReference type="ARBA" id="ARBA00023118"/>
    </source>
</evidence>
<dbReference type="EMBL" id="JAGGLJ010000005">
    <property type="protein sequence ID" value="MBP2025113.1"/>
    <property type="molecule type" value="Genomic_DNA"/>
</dbReference>
<evidence type="ECO:0000313" key="2">
    <source>
        <dbReference type="EMBL" id="MBP2025113.1"/>
    </source>
</evidence>
<reference evidence="2 3" key="1">
    <citation type="submission" date="2021-03" db="EMBL/GenBank/DDBJ databases">
        <title>Genomic Encyclopedia of Type Strains, Phase IV (KMG-IV): sequencing the most valuable type-strain genomes for metagenomic binning, comparative biology and taxonomic classification.</title>
        <authorList>
            <person name="Goeker M."/>
        </authorList>
    </citation>
    <scope>NUCLEOTIDE SEQUENCE [LARGE SCALE GENOMIC DNA]</scope>
    <source>
        <strain evidence="2 3">DSM 27563</strain>
    </source>
</reference>
<sequence length="243" mass="28515">MKAIRLKLYQNMPNYKKPNSFQLKESYPLPPPSTIIGMVHYLCGFTEYKEMDISIAGNYNSKINDLYTRYEFKSETKFEEGRHQLNVGGYGISRGVATQELLVDVNLIIHIVPQDESLIEEIYKSLKYPREYPSLGRREDIALIEEVNIVELEEKDLEDIEDPKEYINYYIPIKKINEFDFHGNYTNIPGTRFKLTKDYKLEKVAKNKVFRKWNKVDVLYTSGFGYYDVNALVDEEDNAVFLI</sequence>
<organism evidence="2 3">
    <name type="scientific">Peptoniphilus stercorisuis</name>
    <dbReference type="NCBI Taxonomy" id="1436965"/>
    <lineage>
        <taxon>Bacteria</taxon>
        <taxon>Bacillati</taxon>
        <taxon>Bacillota</taxon>
        <taxon>Tissierellia</taxon>
        <taxon>Tissierellales</taxon>
        <taxon>Peptoniphilaceae</taxon>
        <taxon>Peptoniphilus</taxon>
    </lineage>
</organism>
<dbReference type="NCBIfam" id="TIGR02593">
    <property type="entry name" value="CRISPR_cas5"/>
    <property type="match status" value="1"/>
</dbReference>
<name>A0ABS4KBH2_9FIRM</name>
<comment type="caution">
    <text evidence="2">The sequence shown here is derived from an EMBL/GenBank/DDBJ whole genome shotgun (WGS) entry which is preliminary data.</text>
</comment>
<dbReference type="InterPro" id="IPR013422">
    <property type="entry name" value="CRISPR-assoc_prot_Cas5_N"/>
</dbReference>
<dbReference type="Proteomes" id="UP001519306">
    <property type="component" value="Unassembled WGS sequence"/>
</dbReference>
<keyword evidence="3" id="KW-1185">Reference proteome</keyword>
<keyword evidence="1" id="KW-0051">Antiviral defense</keyword>
<accession>A0ABS4KBH2</accession>
<dbReference type="InterPro" id="IPR013337">
    <property type="entry name" value="CRISPR-assoc_prot_Cas5_Tneap"/>
</dbReference>
<protein>
    <submittedName>
        <fullName evidence="2">CRISPR-associated protein Cas5t</fullName>
    </submittedName>
</protein>
<dbReference type="Pfam" id="PF09704">
    <property type="entry name" value="Cas_Cas5d"/>
    <property type="match status" value="1"/>
</dbReference>
<proteinExistence type="predicted"/>
<dbReference type="InterPro" id="IPR021124">
    <property type="entry name" value="CRISPR-assoc_prot_Cas5"/>
</dbReference>
<gene>
    <name evidence="2" type="ORF">J2Z71_000638</name>
</gene>
<dbReference type="RefSeq" id="WP_210060415.1">
    <property type="nucleotide sequence ID" value="NZ_JAGGLJ010000005.1"/>
</dbReference>
<dbReference type="NCBIfam" id="TIGR01895">
    <property type="entry name" value="cas_Cas5t"/>
    <property type="match status" value="1"/>
</dbReference>
<evidence type="ECO:0000313" key="3">
    <source>
        <dbReference type="Proteomes" id="UP001519306"/>
    </source>
</evidence>